<evidence type="ECO:0000313" key="2">
    <source>
        <dbReference type="Proteomes" id="UP001246473"/>
    </source>
</evidence>
<sequence>MIIVIVTTEEDPKTGRSGQVVSHGVDTETGKNVILPCESPERVGAEWDAQIGEYVLR</sequence>
<gene>
    <name evidence="1" type="ORF">ParKJ_22890</name>
</gene>
<dbReference type="RefSeq" id="WP_315697143.1">
    <property type="nucleotide sequence ID" value="NZ_JANSLM010000008.1"/>
</dbReference>
<organism evidence="1 2">
    <name type="scientific">Paraburkholderia fungorum</name>
    <dbReference type="NCBI Taxonomy" id="134537"/>
    <lineage>
        <taxon>Bacteria</taxon>
        <taxon>Pseudomonadati</taxon>
        <taxon>Pseudomonadota</taxon>
        <taxon>Betaproteobacteria</taxon>
        <taxon>Burkholderiales</taxon>
        <taxon>Burkholderiaceae</taxon>
        <taxon>Paraburkholderia</taxon>
    </lineage>
</organism>
<dbReference type="Proteomes" id="UP001246473">
    <property type="component" value="Unassembled WGS sequence"/>
</dbReference>
<dbReference type="AlphaFoldDB" id="A0AAP5QD41"/>
<dbReference type="EMBL" id="JANSLM010000008">
    <property type="protein sequence ID" value="MDT8840275.1"/>
    <property type="molecule type" value="Genomic_DNA"/>
</dbReference>
<evidence type="ECO:0000313" key="1">
    <source>
        <dbReference type="EMBL" id="MDT8840275.1"/>
    </source>
</evidence>
<reference evidence="1" key="1">
    <citation type="submission" date="2022-08" db="EMBL/GenBank/DDBJ databases">
        <authorList>
            <person name="Kim S.-J."/>
        </authorList>
    </citation>
    <scope>NUCLEOTIDE SEQUENCE</scope>
    <source>
        <strain evidence="1">KJ</strain>
    </source>
</reference>
<accession>A0AAP5QD41</accession>
<proteinExistence type="predicted"/>
<protein>
    <submittedName>
        <fullName evidence="1">Uncharacterized protein</fullName>
    </submittedName>
</protein>
<comment type="caution">
    <text evidence="1">The sequence shown here is derived from an EMBL/GenBank/DDBJ whole genome shotgun (WGS) entry which is preliminary data.</text>
</comment>
<name>A0AAP5QD41_9BURK</name>